<keyword evidence="2" id="KW-1185">Reference proteome</keyword>
<sequence length="145" mass="15583">MTRSRPGRSAAHIVLCAPSIRAARSRLMLAPTLELLPCQRDSQASRLQALGKSSEFPANEQPGARLSLKRFGLINGQEAAVAGRQFSGPSSSGLAGSTPSTLKVFPETCVEISRTLPSSVEMMAARRTRGCQRLTIAYLVAYHEL</sequence>
<organism evidence="1 2">
    <name type="scientific">Trichoderma longibrachiatum ATCC 18648</name>
    <dbReference type="NCBI Taxonomy" id="983965"/>
    <lineage>
        <taxon>Eukaryota</taxon>
        <taxon>Fungi</taxon>
        <taxon>Dikarya</taxon>
        <taxon>Ascomycota</taxon>
        <taxon>Pezizomycotina</taxon>
        <taxon>Sordariomycetes</taxon>
        <taxon>Hypocreomycetidae</taxon>
        <taxon>Hypocreales</taxon>
        <taxon>Hypocreaceae</taxon>
        <taxon>Trichoderma</taxon>
    </lineage>
</organism>
<evidence type="ECO:0000313" key="2">
    <source>
        <dbReference type="Proteomes" id="UP000240760"/>
    </source>
</evidence>
<reference evidence="1 2" key="1">
    <citation type="submission" date="2016-07" db="EMBL/GenBank/DDBJ databases">
        <title>Multiple horizontal gene transfer events from other fungi enriched the ability of initially mycotrophic Trichoderma (Ascomycota) to feed on dead plant biomass.</title>
        <authorList>
            <consortium name="DOE Joint Genome Institute"/>
            <person name="Aerts A."/>
            <person name="Atanasova L."/>
            <person name="Chenthamara K."/>
            <person name="Zhang J."/>
            <person name="Grujic M."/>
            <person name="Henrissat B."/>
            <person name="Kuo A."/>
            <person name="Salamov A."/>
            <person name="Lipzen A."/>
            <person name="Labutti K."/>
            <person name="Barry K."/>
            <person name="Miao Y."/>
            <person name="Rahimi M.J."/>
            <person name="Shen Q."/>
            <person name="Grigoriev I.V."/>
            <person name="Kubicek C.P."/>
            <person name="Druzhinina I.S."/>
        </authorList>
    </citation>
    <scope>NUCLEOTIDE SEQUENCE [LARGE SCALE GENOMIC DNA]</scope>
    <source>
        <strain evidence="1 2">ATCC 18648</strain>
    </source>
</reference>
<dbReference type="Proteomes" id="UP000240760">
    <property type="component" value="Unassembled WGS sequence"/>
</dbReference>
<proteinExistence type="predicted"/>
<accession>A0A2T4BZF3</accession>
<gene>
    <name evidence="1" type="ORF">M440DRAFT_99946</name>
</gene>
<dbReference type="AlphaFoldDB" id="A0A2T4BZF3"/>
<protein>
    <submittedName>
        <fullName evidence="1">Uncharacterized protein</fullName>
    </submittedName>
</protein>
<name>A0A2T4BZF3_TRILO</name>
<evidence type="ECO:0000313" key="1">
    <source>
        <dbReference type="EMBL" id="PTB74646.1"/>
    </source>
</evidence>
<dbReference type="EMBL" id="KZ679135">
    <property type="protein sequence ID" value="PTB74646.1"/>
    <property type="molecule type" value="Genomic_DNA"/>
</dbReference>